<keyword evidence="2" id="KW-1185">Reference proteome</keyword>
<dbReference type="EMBL" id="JAIWYP010000009">
    <property type="protein sequence ID" value="KAH3772713.1"/>
    <property type="molecule type" value="Genomic_DNA"/>
</dbReference>
<sequence length="150" mass="17031">MPRPQTKFHEDRTINVTSSVLAKQMLTTHDGQGDSKSSECSAELKYPTNELTFSVQPKISLEQNVLTKFHEETNVLTNCHEEVLTRFYSNVVQPIGTIFKQIKYIIEMNLLAKFHEDRTINVASRVLKRKNALPPGGHVFQATGTIFELV</sequence>
<dbReference type="AlphaFoldDB" id="A0A9D4II85"/>
<comment type="caution">
    <text evidence="1">The sequence shown here is derived from an EMBL/GenBank/DDBJ whole genome shotgun (WGS) entry which is preliminary data.</text>
</comment>
<evidence type="ECO:0000313" key="2">
    <source>
        <dbReference type="Proteomes" id="UP000828390"/>
    </source>
</evidence>
<proteinExistence type="predicted"/>
<reference evidence="1" key="1">
    <citation type="journal article" date="2019" name="bioRxiv">
        <title>The Genome of the Zebra Mussel, Dreissena polymorpha: A Resource for Invasive Species Research.</title>
        <authorList>
            <person name="McCartney M.A."/>
            <person name="Auch B."/>
            <person name="Kono T."/>
            <person name="Mallez S."/>
            <person name="Zhang Y."/>
            <person name="Obille A."/>
            <person name="Becker A."/>
            <person name="Abrahante J.E."/>
            <person name="Garbe J."/>
            <person name="Badalamenti J.P."/>
            <person name="Herman A."/>
            <person name="Mangelson H."/>
            <person name="Liachko I."/>
            <person name="Sullivan S."/>
            <person name="Sone E.D."/>
            <person name="Koren S."/>
            <person name="Silverstein K.A.T."/>
            <person name="Beckman K.B."/>
            <person name="Gohl D.M."/>
        </authorList>
    </citation>
    <scope>NUCLEOTIDE SEQUENCE</scope>
    <source>
        <strain evidence="1">Duluth1</strain>
        <tissue evidence="1">Whole animal</tissue>
    </source>
</reference>
<organism evidence="1 2">
    <name type="scientific">Dreissena polymorpha</name>
    <name type="common">Zebra mussel</name>
    <name type="synonym">Mytilus polymorpha</name>
    <dbReference type="NCBI Taxonomy" id="45954"/>
    <lineage>
        <taxon>Eukaryota</taxon>
        <taxon>Metazoa</taxon>
        <taxon>Spiralia</taxon>
        <taxon>Lophotrochozoa</taxon>
        <taxon>Mollusca</taxon>
        <taxon>Bivalvia</taxon>
        <taxon>Autobranchia</taxon>
        <taxon>Heteroconchia</taxon>
        <taxon>Euheterodonta</taxon>
        <taxon>Imparidentia</taxon>
        <taxon>Neoheterodontei</taxon>
        <taxon>Myida</taxon>
        <taxon>Dreissenoidea</taxon>
        <taxon>Dreissenidae</taxon>
        <taxon>Dreissena</taxon>
    </lineage>
</organism>
<evidence type="ECO:0000313" key="1">
    <source>
        <dbReference type="EMBL" id="KAH3772713.1"/>
    </source>
</evidence>
<accession>A0A9D4II85</accession>
<name>A0A9D4II85_DREPO</name>
<reference evidence="1" key="2">
    <citation type="submission" date="2020-11" db="EMBL/GenBank/DDBJ databases">
        <authorList>
            <person name="McCartney M.A."/>
            <person name="Auch B."/>
            <person name="Kono T."/>
            <person name="Mallez S."/>
            <person name="Becker A."/>
            <person name="Gohl D.M."/>
            <person name="Silverstein K.A.T."/>
            <person name="Koren S."/>
            <person name="Bechman K.B."/>
            <person name="Herman A."/>
            <person name="Abrahante J.E."/>
            <person name="Garbe J."/>
        </authorList>
    </citation>
    <scope>NUCLEOTIDE SEQUENCE</scope>
    <source>
        <strain evidence="1">Duluth1</strain>
        <tissue evidence="1">Whole animal</tissue>
    </source>
</reference>
<dbReference type="Proteomes" id="UP000828390">
    <property type="component" value="Unassembled WGS sequence"/>
</dbReference>
<protein>
    <submittedName>
        <fullName evidence="1">Uncharacterized protein</fullName>
    </submittedName>
</protein>
<gene>
    <name evidence="1" type="ORF">DPMN_174057</name>
</gene>